<name>A0A9P0ABX5_BEMTA</name>
<feature type="region of interest" description="Disordered" evidence="1">
    <location>
        <begin position="383"/>
        <end position="402"/>
    </location>
</feature>
<dbReference type="AlphaFoldDB" id="A0A9P0ABX5"/>
<organism evidence="2 3">
    <name type="scientific">Bemisia tabaci</name>
    <name type="common">Sweetpotato whitefly</name>
    <name type="synonym">Aleurodes tabaci</name>
    <dbReference type="NCBI Taxonomy" id="7038"/>
    <lineage>
        <taxon>Eukaryota</taxon>
        <taxon>Metazoa</taxon>
        <taxon>Ecdysozoa</taxon>
        <taxon>Arthropoda</taxon>
        <taxon>Hexapoda</taxon>
        <taxon>Insecta</taxon>
        <taxon>Pterygota</taxon>
        <taxon>Neoptera</taxon>
        <taxon>Paraneoptera</taxon>
        <taxon>Hemiptera</taxon>
        <taxon>Sternorrhyncha</taxon>
        <taxon>Aleyrodoidea</taxon>
        <taxon>Aleyrodidae</taxon>
        <taxon>Aleyrodinae</taxon>
        <taxon>Bemisia</taxon>
    </lineage>
</organism>
<proteinExistence type="predicted"/>
<evidence type="ECO:0000313" key="2">
    <source>
        <dbReference type="EMBL" id="CAH0388508.1"/>
    </source>
</evidence>
<dbReference type="Proteomes" id="UP001152759">
    <property type="component" value="Chromosome 4"/>
</dbReference>
<evidence type="ECO:0000256" key="1">
    <source>
        <dbReference type="SAM" id="MobiDB-lite"/>
    </source>
</evidence>
<accession>A0A9P0ABX5</accession>
<sequence length="402" mass="45325">MDSGLNIIVDARIQASTKGEQIRNNLNQISNPTVRLTDLAIPEISWIVKEKEVSLQTHFKQLLKLCTADETGTESSLSIGLAIIGCVDLLFYEDVHSLLTKEAVRMVPLSIQDFVEEHKFTVKWTEVGEYVHMNPRHCIYVVSLMLNLIGKTLNSANYVPWMDRRSHSYGAALGFDRDSTELIKYQPSLEFCKKFNAEVRARWQLRRRCFIEAWVLSMKPGPIGIAAATVLVLLRGAELTNFASIVQQLLVLHPELMGWNGLASYFPSIIKAYRKYSTMGRYADWIKLLLPDSMVEEFKMSNLRIPFTVARAIAEEYGQRSLSQAEGADTSAAVQELVQEAISIVKVAQGARTVDTQLIRQWRLGNYSNKPLISLLDGEKPAQLQLPPVPSTPTIQERMRGE</sequence>
<evidence type="ECO:0000313" key="3">
    <source>
        <dbReference type="Proteomes" id="UP001152759"/>
    </source>
</evidence>
<gene>
    <name evidence="2" type="ORF">BEMITA_LOCUS7419</name>
</gene>
<reference evidence="2" key="1">
    <citation type="submission" date="2021-12" db="EMBL/GenBank/DDBJ databases">
        <authorList>
            <person name="King R."/>
        </authorList>
    </citation>
    <scope>NUCLEOTIDE SEQUENCE</scope>
</reference>
<protein>
    <submittedName>
        <fullName evidence="2">Uncharacterized protein</fullName>
    </submittedName>
</protein>
<keyword evidence="3" id="KW-1185">Reference proteome</keyword>
<dbReference type="EMBL" id="OU963865">
    <property type="protein sequence ID" value="CAH0388508.1"/>
    <property type="molecule type" value="Genomic_DNA"/>
</dbReference>